<dbReference type="InterPro" id="IPR001610">
    <property type="entry name" value="PAC"/>
</dbReference>
<accession>A0A7J9SJ10</accession>
<name>A0A7J9SJ10_9EURY</name>
<keyword evidence="4" id="KW-0808">Transferase</keyword>
<feature type="transmembrane region" description="Helical" evidence="7">
    <location>
        <begin position="183"/>
        <end position="202"/>
    </location>
</feature>
<keyword evidence="7" id="KW-0472">Membrane</keyword>
<evidence type="ECO:0000259" key="10">
    <source>
        <dbReference type="PROSITE" id="PS50113"/>
    </source>
</evidence>
<proteinExistence type="predicted"/>
<comment type="caution">
    <text evidence="11">The sequence shown here is derived from an EMBL/GenBank/DDBJ whole genome shotgun (WGS) entry which is preliminary data.</text>
</comment>
<dbReference type="NCBIfam" id="TIGR00229">
    <property type="entry name" value="sensory_box"/>
    <property type="match status" value="2"/>
</dbReference>
<dbReference type="InterPro" id="IPR003594">
    <property type="entry name" value="HATPase_dom"/>
</dbReference>
<dbReference type="Pfam" id="PF08448">
    <property type="entry name" value="PAS_4"/>
    <property type="match status" value="3"/>
</dbReference>
<feature type="transmembrane region" description="Helical" evidence="7">
    <location>
        <begin position="67"/>
        <end position="90"/>
    </location>
</feature>
<dbReference type="SUPFAM" id="SSF55874">
    <property type="entry name" value="ATPase domain of HSP90 chaperone/DNA topoisomerase II/histidine kinase"/>
    <property type="match status" value="1"/>
</dbReference>
<dbReference type="CDD" id="cd00130">
    <property type="entry name" value="PAS"/>
    <property type="match status" value="2"/>
</dbReference>
<dbReference type="SUPFAM" id="SSF55785">
    <property type="entry name" value="PYP-like sensor domain (PAS domain)"/>
    <property type="match status" value="3"/>
</dbReference>
<dbReference type="SMART" id="SM00091">
    <property type="entry name" value="PAS"/>
    <property type="match status" value="3"/>
</dbReference>
<evidence type="ECO:0000256" key="4">
    <source>
        <dbReference type="ARBA" id="ARBA00022679"/>
    </source>
</evidence>
<dbReference type="InterPro" id="IPR035965">
    <property type="entry name" value="PAS-like_dom_sf"/>
</dbReference>
<dbReference type="Gene3D" id="3.30.450.20">
    <property type="entry name" value="PAS domain"/>
    <property type="match status" value="3"/>
</dbReference>
<dbReference type="EMBL" id="JACKXD010000001">
    <property type="protein sequence ID" value="MBB6644991.1"/>
    <property type="molecule type" value="Genomic_DNA"/>
</dbReference>
<dbReference type="SMART" id="SM00387">
    <property type="entry name" value="HATPase_c"/>
    <property type="match status" value="1"/>
</dbReference>
<feature type="coiled-coil region" evidence="6">
    <location>
        <begin position="633"/>
        <end position="667"/>
    </location>
</feature>
<dbReference type="InterPro" id="IPR003661">
    <property type="entry name" value="HisK_dim/P_dom"/>
</dbReference>
<dbReference type="Gene3D" id="1.10.287.130">
    <property type="match status" value="1"/>
</dbReference>
<evidence type="ECO:0000256" key="7">
    <source>
        <dbReference type="SAM" id="Phobius"/>
    </source>
</evidence>
<evidence type="ECO:0000256" key="2">
    <source>
        <dbReference type="ARBA" id="ARBA00012438"/>
    </source>
</evidence>
<feature type="domain" description="PAC" evidence="10">
    <location>
        <begin position="438"/>
        <end position="490"/>
    </location>
</feature>
<dbReference type="InterPro" id="IPR000014">
    <property type="entry name" value="PAS"/>
</dbReference>
<evidence type="ECO:0000256" key="1">
    <source>
        <dbReference type="ARBA" id="ARBA00000085"/>
    </source>
</evidence>
<dbReference type="GO" id="GO:0000155">
    <property type="term" value="F:phosphorelay sensor kinase activity"/>
    <property type="evidence" value="ECO:0007669"/>
    <property type="project" value="InterPro"/>
</dbReference>
<feature type="transmembrane region" description="Helical" evidence="7">
    <location>
        <begin position="153"/>
        <end position="171"/>
    </location>
</feature>
<feature type="transmembrane region" description="Helical" evidence="7">
    <location>
        <begin position="40"/>
        <end position="61"/>
    </location>
</feature>
<dbReference type="InterPro" id="IPR005467">
    <property type="entry name" value="His_kinase_dom"/>
</dbReference>
<evidence type="ECO:0000259" key="9">
    <source>
        <dbReference type="PROSITE" id="PS50112"/>
    </source>
</evidence>
<sequence>MGPWQFSVFHIPILVGAVASTLLSIIAWRHREYRYARSLIVLLFGVTWWCLTYVVGLGTTVPVVKRLVYSLTYPAVGLVSIAWFVFAVQYTGRLRVPTGRELAALGVIPALTAVAGFTNQHHGLLWSSVDVVSRGQLAVIQTTPGVLFWAHTVQSYALVGLGTGFIGILALRSDRAYRSEAVVLAVAAAVPLGVNVLYLVGVTGTVDLTPAAFALSGTVLIAAAFRDQFLQTLPLAREIARDELIGRMTSPVIVVDKRARVVDINPAAESLADATTDVVGSRIETAFPDIAAAVDLRDGSTQRTEIRRTDRNGERHYEVETLPLDRGGGAIRGHLLRMHDVTKLKRNQRELVEERQFIDQALDALDDLFYVIDADGSLCRWNEQFARVTGYSEPELEGMDAVEVFPEEERERIADAIQATFEGEELPFKEDVLVADGDTVEADLLTADGERIPHEFTGARLEDEDGRLTGLVGIGRDISKRKERERRLRTFREAVEHAGRMIYWMDRDGTVEYVNPALEAQTKYDAADLVDEQTFPLASRAESEVSVDDIVNTLVRGETWRAEFTMCRNDGERRTVDQTLRPVYNDGRIERFVGVAGDITERKRQKQQLSVLQRIMRHDLRNNLNTILLSIQLARREGTNDAAGEQLDAAEEQLDAAEQTVNETLSLIQEVKQFKRTFEAGEVDEEVVDICEVVREQLEVLRAERTALEVSDDLPETARVVTNSLIERAVRNVLTNAVEHNDADTPEIRVALVRRQADDEVELRIEDNGPGIPEETIEVLSAERERQLDHLSGFGLWAVHWVLTVSGGRLGFAENEPRGTVAKLVLPAAQPADQPHTNN</sequence>
<dbReference type="PROSITE" id="PS50112">
    <property type="entry name" value="PAS"/>
    <property type="match status" value="2"/>
</dbReference>
<feature type="domain" description="PAS" evidence="9">
    <location>
        <begin position="354"/>
        <end position="424"/>
    </location>
</feature>
<keyword evidence="3" id="KW-0597">Phosphoprotein</keyword>
<protein>
    <recommendedName>
        <fullName evidence="2">histidine kinase</fullName>
        <ecNumber evidence="2">2.7.13.3</ecNumber>
    </recommendedName>
</protein>
<feature type="transmembrane region" description="Helical" evidence="7">
    <location>
        <begin position="6"/>
        <end position="28"/>
    </location>
</feature>
<evidence type="ECO:0000256" key="5">
    <source>
        <dbReference type="ARBA" id="ARBA00022777"/>
    </source>
</evidence>
<dbReference type="RefSeq" id="WP_185191373.1">
    <property type="nucleotide sequence ID" value="NZ_JACKXD010000001.1"/>
</dbReference>
<dbReference type="PANTHER" id="PTHR43304">
    <property type="entry name" value="PHYTOCHROME-LIKE PROTEIN CPH1"/>
    <property type="match status" value="1"/>
</dbReference>
<dbReference type="PROSITE" id="PS50109">
    <property type="entry name" value="HIS_KIN"/>
    <property type="match status" value="1"/>
</dbReference>
<evidence type="ECO:0000256" key="6">
    <source>
        <dbReference type="SAM" id="Coils"/>
    </source>
</evidence>
<feature type="domain" description="PAC" evidence="10">
    <location>
        <begin position="560"/>
        <end position="611"/>
    </location>
</feature>
<keyword evidence="7" id="KW-0812">Transmembrane</keyword>
<dbReference type="Proteomes" id="UP000546257">
    <property type="component" value="Unassembled WGS sequence"/>
</dbReference>
<dbReference type="InterPro" id="IPR036890">
    <property type="entry name" value="HATPase_C_sf"/>
</dbReference>
<evidence type="ECO:0000259" key="8">
    <source>
        <dbReference type="PROSITE" id="PS50109"/>
    </source>
</evidence>
<keyword evidence="6" id="KW-0175">Coiled coil</keyword>
<keyword evidence="5" id="KW-0418">Kinase</keyword>
<dbReference type="InterPro" id="IPR036097">
    <property type="entry name" value="HisK_dim/P_sf"/>
</dbReference>
<dbReference type="Pfam" id="PF02518">
    <property type="entry name" value="HATPase_c"/>
    <property type="match status" value="1"/>
</dbReference>
<dbReference type="CDD" id="cd00075">
    <property type="entry name" value="HATPase"/>
    <property type="match status" value="1"/>
</dbReference>
<dbReference type="SUPFAM" id="SSF47384">
    <property type="entry name" value="Homodimeric domain of signal transducing histidine kinase"/>
    <property type="match status" value="1"/>
</dbReference>
<evidence type="ECO:0000313" key="11">
    <source>
        <dbReference type="EMBL" id="MBB6644991.1"/>
    </source>
</evidence>
<dbReference type="InterPro" id="IPR031621">
    <property type="entry name" value="HisKA_7TM"/>
</dbReference>
<evidence type="ECO:0000313" key="12">
    <source>
        <dbReference type="Proteomes" id="UP000546257"/>
    </source>
</evidence>
<dbReference type="InterPro" id="IPR013656">
    <property type="entry name" value="PAS_4"/>
</dbReference>
<dbReference type="PROSITE" id="PS50113">
    <property type="entry name" value="PAC"/>
    <property type="match status" value="2"/>
</dbReference>
<dbReference type="InterPro" id="IPR052162">
    <property type="entry name" value="Sensor_kinase/Photoreceptor"/>
</dbReference>
<dbReference type="CDD" id="cd00082">
    <property type="entry name" value="HisKA"/>
    <property type="match status" value="1"/>
</dbReference>
<dbReference type="EC" id="2.7.13.3" evidence="2"/>
<evidence type="ECO:0000256" key="3">
    <source>
        <dbReference type="ARBA" id="ARBA00022553"/>
    </source>
</evidence>
<gene>
    <name evidence="11" type="ORF">H5V44_01525</name>
</gene>
<comment type="catalytic activity">
    <reaction evidence="1">
        <text>ATP + protein L-histidine = ADP + protein N-phospho-L-histidine.</text>
        <dbReference type="EC" id="2.7.13.3"/>
    </reaction>
</comment>
<feature type="domain" description="PAS" evidence="9">
    <location>
        <begin position="487"/>
        <end position="558"/>
    </location>
</feature>
<reference evidence="11 12" key="1">
    <citation type="submission" date="2020-08" db="EMBL/GenBank/DDBJ databases">
        <authorList>
            <person name="Seo M.-J."/>
        </authorList>
    </citation>
    <scope>NUCLEOTIDE SEQUENCE [LARGE SCALE GENOMIC DNA]</scope>
    <source>
        <strain evidence="11 12">MBLA0160</strain>
    </source>
</reference>
<organism evidence="11 12">
    <name type="scientific">Halobellus ruber</name>
    <dbReference type="NCBI Taxonomy" id="2761102"/>
    <lineage>
        <taxon>Archaea</taxon>
        <taxon>Methanobacteriati</taxon>
        <taxon>Methanobacteriota</taxon>
        <taxon>Stenosarchaea group</taxon>
        <taxon>Halobacteria</taxon>
        <taxon>Halobacteriales</taxon>
        <taxon>Haloferacaceae</taxon>
        <taxon>Halobellus</taxon>
    </lineage>
</organism>
<dbReference type="Gene3D" id="3.30.565.10">
    <property type="entry name" value="Histidine kinase-like ATPase, C-terminal domain"/>
    <property type="match status" value="1"/>
</dbReference>
<keyword evidence="12" id="KW-1185">Reference proteome</keyword>
<keyword evidence="7" id="KW-1133">Transmembrane helix</keyword>
<dbReference type="AlphaFoldDB" id="A0A7J9SJ10"/>
<dbReference type="InterPro" id="IPR000700">
    <property type="entry name" value="PAS-assoc_C"/>
</dbReference>
<dbReference type="PANTHER" id="PTHR43304:SF1">
    <property type="entry name" value="PAC DOMAIN-CONTAINING PROTEIN"/>
    <property type="match status" value="1"/>
</dbReference>
<dbReference type="Pfam" id="PF16927">
    <property type="entry name" value="HisKA_7TM"/>
    <property type="match status" value="1"/>
</dbReference>
<dbReference type="SMART" id="SM00086">
    <property type="entry name" value="PAC"/>
    <property type="match status" value="3"/>
</dbReference>
<feature type="transmembrane region" description="Helical" evidence="7">
    <location>
        <begin position="102"/>
        <end position="118"/>
    </location>
</feature>
<feature type="domain" description="Histidine kinase" evidence="8">
    <location>
        <begin position="615"/>
        <end position="830"/>
    </location>
</feature>